<evidence type="ECO:0000313" key="2">
    <source>
        <dbReference type="EMBL" id="EDM81936.1"/>
    </source>
</evidence>
<evidence type="ECO:0000256" key="1">
    <source>
        <dbReference type="SAM" id="MobiDB-lite"/>
    </source>
</evidence>
<feature type="compositionally biased region" description="Acidic residues" evidence="1">
    <location>
        <begin position="54"/>
        <end position="98"/>
    </location>
</feature>
<feature type="compositionally biased region" description="Acidic residues" evidence="1">
    <location>
        <begin position="36"/>
        <end position="47"/>
    </location>
</feature>
<dbReference type="EMBL" id="ABCS01000001">
    <property type="protein sequence ID" value="EDM81936.1"/>
    <property type="molecule type" value="Genomic_DNA"/>
</dbReference>
<name>A6FXB2_9BACT</name>
<proteinExistence type="predicted"/>
<feature type="region of interest" description="Disordered" evidence="1">
    <location>
        <begin position="36"/>
        <end position="107"/>
    </location>
</feature>
<keyword evidence="3" id="KW-1185">Reference proteome</keyword>
<sequence>MTNAKIESFARSLSLRTLTTLTLLGLAASGCVVDLGDGDDEAAEADSDTVGTETETEDDSSSEDGSSEDGSSESTDESSSEDDVGTEDTTESTDETTETDTTGTEGLEIVGEYVDEWGSEHTITDAQWQQDALLFHVLDYDNEADYLIAENDANNEWSAGLFSRFDWAWDGDSLYYCQTVYDAEAAEAAEAAEPADAANLAGGCGEGFPWTLMN</sequence>
<organism evidence="2 3">
    <name type="scientific">Plesiocystis pacifica SIR-1</name>
    <dbReference type="NCBI Taxonomy" id="391625"/>
    <lineage>
        <taxon>Bacteria</taxon>
        <taxon>Pseudomonadati</taxon>
        <taxon>Myxococcota</taxon>
        <taxon>Polyangia</taxon>
        <taxon>Nannocystales</taxon>
        <taxon>Nannocystaceae</taxon>
        <taxon>Plesiocystis</taxon>
    </lineage>
</organism>
<comment type="caution">
    <text evidence="2">The sequence shown here is derived from an EMBL/GenBank/DDBJ whole genome shotgun (WGS) entry which is preliminary data.</text>
</comment>
<reference evidence="2 3" key="1">
    <citation type="submission" date="2007-06" db="EMBL/GenBank/DDBJ databases">
        <authorList>
            <person name="Shimkets L."/>
            <person name="Ferriera S."/>
            <person name="Johnson J."/>
            <person name="Kravitz S."/>
            <person name="Beeson K."/>
            <person name="Sutton G."/>
            <person name="Rogers Y.-H."/>
            <person name="Friedman R."/>
            <person name="Frazier M."/>
            <person name="Venter J.C."/>
        </authorList>
    </citation>
    <scope>NUCLEOTIDE SEQUENCE [LARGE SCALE GENOMIC DNA]</scope>
    <source>
        <strain evidence="2 3">SIR-1</strain>
    </source>
</reference>
<protein>
    <submittedName>
        <fullName evidence="2">Uncharacterized protein</fullName>
    </submittedName>
</protein>
<accession>A6FXB2</accession>
<dbReference type="Proteomes" id="UP000005801">
    <property type="component" value="Unassembled WGS sequence"/>
</dbReference>
<gene>
    <name evidence="2" type="ORF">PPSIR1_05698</name>
</gene>
<evidence type="ECO:0000313" key="3">
    <source>
        <dbReference type="Proteomes" id="UP000005801"/>
    </source>
</evidence>
<dbReference type="PROSITE" id="PS51257">
    <property type="entry name" value="PROKAR_LIPOPROTEIN"/>
    <property type="match status" value="1"/>
</dbReference>
<dbReference type="AlphaFoldDB" id="A6FXB2"/>
<dbReference type="RefSeq" id="WP_006969111.1">
    <property type="nucleotide sequence ID" value="NZ_ABCS01000001.1"/>
</dbReference>
<dbReference type="OrthoDB" id="5514892at2"/>